<dbReference type="EC" id="3.1.2.22" evidence="1"/>
<dbReference type="GO" id="GO:0102390">
    <property type="term" value="F:mycophenolic acid acyl-glucuronide esterase activity"/>
    <property type="evidence" value="ECO:0007669"/>
    <property type="project" value="UniProtKB-EC"/>
</dbReference>
<keyword evidence="15" id="KW-1185">Reference proteome</keyword>
<evidence type="ECO:0000256" key="3">
    <source>
        <dbReference type="ARBA" id="ARBA00022946"/>
    </source>
</evidence>
<comment type="catalytic activity">
    <reaction evidence="10">
        <text>S-hexadecanoyl-L-cysteinyl-[protein] + H2O = L-cysteinyl-[protein] + hexadecanoate + H(+)</text>
        <dbReference type="Rhea" id="RHEA:19233"/>
        <dbReference type="Rhea" id="RHEA-COMP:10131"/>
        <dbReference type="Rhea" id="RHEA-COMP:11032"/>
        <dbReference type="ChEBI" id="CHEBI:7896"/>
        <dbReference type="ChEBI" id="CHEBI:15377"/>
        <dbReference type="ChEBI" id="CHEBI:15378"/>
        <dbReference type="ChEBI" id="CHEBI:29950"/>
        <dbReference type="ChEBI" id="CHEBI:74151"/>
        <dbReference type="EC" id="3.1.2.22"/>
    </reaction>
    <physiologicalReaction direction="left-to-right" evidence="10">
        <dbReference type="Rhea" id="RHEA:19234"/>
    </physiologicalReaction>
</comment>
<dbReference type="InterPro" id="IPR000073">
    <property type="entry name" value="AB_hydrolase_1"/>
</dbReference>
<dbReference type="InterPro" id="IPR029058">
    <property type="entry name" value="AB_hydrolase_fold"/>
</dbReference>
<dbReference type="SUPFAM" id="SSF53474">
    <property type="entry name" value="alpha/beta-Hydrolases"/>
    <property type="match status" value="1"/>
</dbReference>
<protein>
    <recommendedName>
        <fullName evidence="5">Palmitoyl-protein thioesterase ABHD10, mitochondrial</fullName>
        <ecNumber evidence="4">3.1.1.93</ecNumber>
        <ecNumber evidence="1">3.1.2.22</ecNumber>
    </recommendedName>
    <alternativeName>
        <fullName evidence="7">Acyl-protein thioesterase ABHD10</fullName>
    </alternativeName>
    <alternativeName>
        <fullName evidence="8">Alpha/beta hydrolase domain-containing protein 10</fullName>
    </alternativeName>
    <alternativeName>
        <fullName evidence="6">Mycophenolic acid acyl-glucuronide esterase, mitochondrial</fullName>
    </alternativeName>
</protein>
<evidence type="ECO:0000256" key="1">
    <source>
        <dbReference type="ARBA" id="ARBA00012423"/>
    </source>
</evidence>
<organism evidence="14 15">
    <name type="scientific">Sphingomonas lacunae</name>
    <dbReference type="NCBI Taxonomy" id="2698828"/>
    <lineage>
        <taxon>Bacteria</taxon>
        <taxon>Pseudomonadati</taxon>
        <taxon>Pseudomonadota</taxon>
        <taxon>Alphaproteobacteria</taxon>
        <taxon>Sphingomonadales</taxon>
        <taxon>Sphingomonadaceae</taxon>
        <taxon>Sphingomonas</taxon>
    </lineage>
</organism>
<dbReference type="RefSeq" id="WP_169943672.1">
    <property type="nucleotide sequence ID" value="NZ_CP053015.1"/>
</dbReference>
<accession>A0A6M4AR04</accession>
<evidence type="ECO:0000313" key="14">
    <source>
        <dbReference type="EMBL" id="QJQ31453.1"/>
    </source>
</evidence>
<dbReference type="EMBL" id="CP053015">
    <property type="protein sequence ID" value="QJQ31453.1"/>
    <property type="molecule type" value="Genomic_DNA"/>
</dbReference>
<evidence type="ECO:0000313" key="15">
    <source>
        <dbReference type="Proteomes" id="UP000503018"/>
    </source>
</evidence>
<evidence type="ECO:0000256" key="4">
    <source>
        <dbReference type="ARBA" id="ARBA00039132"/>
    </source>
</evidence>
<dbReference type="GO" id="GO:0008474">
    <property type="term" value="F:palmitoyl-(protein) hydrolase activity"/>
    <property type="evidence" value="ECO:0007669"/>
    <property type="project" value="UniProtKB-EC"/>
</dbReference>
<feature type="transmembrane region" description="Helical" evidence="12">
    <location>
        <begin position="94"/>
        <end position="114"/>
    </location>
</feature>
<dbReference type="Pfam" id="PF12697">
    <property type="entry name" value="Abhydrolase_6"/>
    <property type="match status" value="1"/>
</dbReference>
<dbReference type="EC" id="3.1.1.93" evidence="4"/>
<evidence type="ECO:0000256" key="2">
    <source>
        <dbReference type="ARBA" id="ARBA00022801"/>
    </source>
</evidence>
<dbReference type="Proteomes" id="UP000503018">
    <property type="component" value="Chromosome"/>
</dbReference>
<evidence type="ECO:0000256" key="8">
    <source>
        <dbReference type="ARBA" id="ARBA00042704"/>
    </source>
</evidence>
<keyword evidence="12" id="KW-0812">Transmembrane</keyword>
<evidence type="ECO:0000259" key="13">
    <source>
        <dbReference type="Pfam" id="PF12697"/>
    </source>
</evidence>
<proteinExistence type="predicted"/>
<evidence type="ECO:0000256" key="7">
    <source>
        <dbReference type="ARBA" id="ARBA00042645"/>
    </source>
</evidence>
<dbReference type="GO" id="GO:0004553">
    <property type="term" value="F:hydrolase activity, hydrolyzing O-glycosyl compounds"/>
    <property type="evidence" value="ECO:0007669"/>
    <property type="project" value="TreeGrafter"/>
</dbReference>
<evidence type="ECO:0000256" key="12">
    <source>
        <dbReference type="SAM" id="Phobius"/>
    </source>
</evidence>
<evidence type="ECO:0000256" key="9">
    <source>
        <dbReference type="ARBA" id="ARBA00046047"/>
    </source>
</evidence>
<comment type="catalytic activity">
    <reaction evidence="11">
        <text>mycophenolic acid O-acyl-beta-D-glucuronide + H2O = mycophenolate + D-glucuronate + H(+)</text>
        <dbReference type="Rhea" id="RHEA:34179"/>
        <dbReference type="ChEBI" id="CHEBI:15377"/>
        <dbReference type="ChEBI" id="CHEBI:15378"/>
        <dbReference type="ChEBI" id="CHEBI:58720"/>
        <dbReference type="ChEBI" id="CHEBI:62932"/>
        <dbReference type="ChEBI" id="CHEBI:66982"/>
        <dbReference type="EC" id="3.1.1.93"/>
    </reaction>
    <physiologicalReaction direction="left-to-right" evidence="11">
        <dbReference type="Rhea" id="RHEA:34180"/>
    </physiologicalReaction>
</comment>
<dbReference type="KEGG" id="slan:GV829_02475"/>
<evidence type="ECO:0000256" key="10">
    <source>
        <dbReference type="ARBA" id="ARBA00047409"/>
    </source>
</evidence>
<dbReference type="Gene3D" id="3.40.50.1820">
    <property type="entry name" value="alpha/beta hydrolase"/>
    <property type="match status" value="1"/>
</dbReference>
<keyword evidence="12" id="KW-1133">Transmembrane helix</keyword>
<gene>
    <name evidence="14" type="ORF">GV829_02475</name>
</gene>
<keyword evidence="3" id="KW-0809">Transit peptide</keyword>
<name>A0A6M4AR04_9SPHN</name>
<dbReference type="InterPro" id="IPR052382">
    <property type="entry name" value="ABHD10_acyl-thioesterase"/>
</dbReference>
<evidence type="ECO:0000256" key="11">
    <source>
        <dbReference type="ARBA" id="ARBA00047972"/>
    </source>
</evidence>
<keyword evidence="2 14" id="KW-0378">Hydrolase</keyword>
<keyword evidence="12" id="KW-0472">Membrane</keyword>
<comment type="function">
    <text evidence="9">Acts as an acyl-protein thioesterase that hydrolyzes fatty acids from acylated residues in proteins. Regulates the mitochondrial S-depalmitoylation of the nucleophilic active site residue of peroxiredoxin-5/PRDX5, a key antioxidant protein, therefore modulating mitochondrial antioxidant ability. Also catalyzes the deglucuronidation of mycophenolic acid acyl-glucuronide, an active metabolite of the immunosuppressant drug mycophenolate.</text>
</comment>
<dbReference type="PANTHER" id="PTHR16138">
    <property type="entry name" value="MYCOPHENOLIC ACID ACYL-GLUCURONIDE ESTERASE, MITOCHONDRIAL"/>
    <property type="match status" value="1"/>
</dbReference>
<feature type="domain" description="AB hydrolase-1" evidence="13">
    <location>
        <begin position="25"/>
        <end position="235"/>
    </location>
</feature>
<sequence length="254" mass="27054">MTTFFTRPSRPSLAVNHIPGNGPALVFFPGYASDMSGSKAQALRDHAIASGRPCLLFDYAGCGQSAGEFAAETLTSWRDDALDVIAEYAPDRSLILVGSSMGGWLMLLVALALTHSDPGRIAAMLGIAAAPDFTDWGYSDEQKATLARDGLLFEDNPYGPEPTLTTHALWLSGEANRLLGATIPLSCPVRLLHGQADADVPFTISLRLAEQLRSAEVVTTLVKDGDHRLSRPQDIALLLATVGSLYASLEGQSQ</sequence>
<dbReference type="AlphaFoldDB" id="A0A6M4AR04"/>
<reference evidence="14 15" key="1">
    <citation type="submission" date="2020-01" db="EMBL/GenBank/DDBJ databases">
        <title>Sphingomonas sp. strain CSW-10.</title>
        <authorList>
            <person name="Chen W.-M."/>
        </authorList>
    </citation>
    <scope>NUCLEOTIDE SEQUENCE [LARGE SCALE GENOMIC DNA]</scope>
    <source>
        <strain evidence="14 15">CSW-10</strain>
    </source>
</reference>
<evidence type="ECO:0000256" key="5">
    <source>
        <dbReference type="ARBA" id="ARBA00039314"/>
    </source>
</evidence>
<evidence type="ECO:0000256" key="6">
    <source>
        <dbReference type="ARBA" id="ARBA00041520"/>
    </source>
</evidence>
<dbReference type="PANTHER" id="PTHR16138:SF7">
    <property type="entry name" value="PALMITOYL-PROTEIN THIOESTERASE ABHD10, MITOCHONDRIAL"/>
    <property type="match status" value="1"/>
</dbReference>